<keyword evidence="4" id="KW-1185">Reference proteome</keyword>
<organism evidence="3 4">
    <name type="scientific">Blastomonas fulva</name>
    <dbReference type="NCBI Taxonomy" id="1550728"/>
    <lineage>
        <taxon>Bacteria</taxon>
        <taxon>Pseudomonadati</taxon>
        <taxon>Pseudomonadota</taxon>
        <taxon>Alphaproteobacteria</taxon>
        <taxon>Sphingomonadales</taxon>
        <taxon>Sphingomonadaceae</taxon>
        <taxon>Blastomonas</taxon>
    </lineage>
</organism>
<dbReference type="EMBL" id="CP020083">
    <property type="protein sequence ID" value="ASR52296.1"/>
    <property type="molecule type" value="Genomic_DNA"/>
</dbReference>
<evidence type="ECO:0000313" key="4">
    <source>
        <dbReference type="Proteomes" id="UP000258016"/>
    </source>
</evidence>
<feature type="domain" description="ChsH2 rubredoxin-like zinc ribbon" evidence="2">
    <location>
        <begin position="18"/>
        <end position="53"/>
    </location>
</feature>
<evidence type="ECO:0000259" key="2">
    <source>
        <dbReference type="Pfam" id="PF12172"/>
    </source>
</evidence>
<dbReference type="PANTHER" id="PTHR34075">
    <property type="entry name" value="BLR3430 PROTEIN"/>
    <property type="match status" value="1"/>
</dbReference>
<dbReference type="RefSeq" id="WP_117352636.1">
    <property type="nucleotide sequence ID" value="NZ_CP020083.1"/>
</dbReference>
<dbReference type="InterPro" id="IPR022002">
    <property type="entry name" value="ChsH2_Znr"/>
</dbReference>
<dbReference type="PANTHER" id="PTHR34075:SF5">
    <property type="entry name" value="BLR3430 PROTEIN"/>
    <property type="match status" value="1"/>
</dbReference>
<dbReference type="GO" id="GO:0003677">
    <property type="term" value="F:DNA binding"/>
    <property type="evidence" value="ECO:0007669"/>
    <property type="project" value="UniProtKB-KW"/>
</dbReference>
<reference evidence="3 4" key="1">
    <citation type="submission" date="2017-03" db="EMBL/GenBank/DDBJ databases">
        <title>Complete genome sequence of Blastomonas fulva degrading microcsystin LR.</title>
        <authorList>
            <person name="Lee H.-g."/>
            <person name="Jin L."/>
            <person name="oh H.-M."/>
        </authorList>
    </citation>
    <scope>NUCLEOTIDE SEQUENCE [LARGE SCALE GENOMIC DNA]</scope>
    <source>
        <strain evidence="3 4">T2</strain>
    </source>
</reference>
<dbReference type="Proteomes" id="UP000258016">
    <property type="component" value="Chromosome"/>
</dbReference>
<accession>A0ABN5B5T6</accession>
<dbReference type="InterPro" id="IPR052513">
    <property type="entry name" value="Thioester_dehydratase-like"/>
</dbReference>
<sequence>MTWQRSRIRLDGDNTAFWTGGAEGLLNIHKCADCGGFTHPPREFCRHCQSDNVGPHAVSGAGVIDTYTVNHQKWAADMEVPFVIARVRLDDAPDVCLTTNIVNCPVDSVDIGDRVRVVFEEQDGIWYPLFEKVE</sequence>
<name>A0ABN5B5T6_9SPHN</name>
<gene>
    <name evidence="3" type="ORF">B5J99_13200</name>
</gene>
<keyword evidence="3" id="KW-0238">DNA-binding</keyword>
<evidence type="ECO:0000313" key="3">
    <source>
        <dbReference type="EMBL" id="ASR52296.1"/>
    </source>
</evidence>
<dbReference type="InterPro" id="IPR012340">
    <property type="entry name" value="NA-bd_OB-fold"/>
</dbReference>
<dbReference type="Gene3D" id="6.10.30.10">
    <property type="match status" value="1"/>
</dbReference>
<feature type="domain" description="ChsH2 C-terminal OB-fold" evidence="1">
    <location>
        <begin position="57"/>
        <end position="120"/>
    </location>
</feature>
<dbReference type="InterPro" id="IPR002878">
    <property type="entry name" value="ChsH2_C"/>
</dbReference>
<evidence type="ECO:0000259" key="1">
    <source>
        <dbReference type="Pfam" id="PF01796"/>
    </source>
</evidence>
<dbReference type="Pfam" id="PF01796">
    <property type="entry name" value="OB_ChsH2_C"/>
    <property type="match status" value="1"/>
</dbReference>
<protein>
    <submittedName>
        <fullName evidence="3">DNA-binding protein</fullName>
    </submittedName>
</protein>
<dbReference type="GeneID" id="303486532"/>
<dbReference type="SUPFAM" id="SSF50249">
    <property type="entry name" value="Nucleic acid-binding proteins"/>
    <property type="match status" value="1"/>
</dbReference>
<dbReference type="Pfam" id="PF12172">
    <property type="entry name" value="zf-ChsH2"/>
    <property type="match status" value="1"/>
</dbReference>
<proteinExistence type="predicted"/>